<evidence type="ECO:0000313" key="3">
    <source>
        <dbReference type="Proteomes" id="UP000789396"/>
    </source>
</evidence>
<accession>A0A9N9NH02</accession>
<dbReference type="Proteomes" id="UP000789396">
    <property type="component" value="Unassembled WGS sequence"/>
</dbReference>
<name>A0A9N9NH02_9GLOM</name>
<proteinExistence type="predicted"/>
<keyword evidence="3" id="KW-1185">Reference proteome</keyword>
<protein>
    <submittedName>
        <fullName evidence="2">10915_t:CDS:1</fullName>
    </submittedName>
</protein>
<dbReference type="EMBL" id="CAJVPZ010028479">
    <property type="protein sequence ID" value="CAG8731477.1"/>
    <property type="molecule type" value="Genomic_DNA"/>
</dbReference>
<evidence type="ECO:0000313" key="2">
    <source>
        <dbReference type="EMBL" id="CAG8731477.1"/>
    </source>
</evidence>
<reference evidence="2" key="1">
    <citation type="submission" date="2021-06" db="EMBL/GenBank/DDBJ databases">
        <authorList>
            <person name="Kallberg Y."/>
            <person name="Tangrot J."/>
            <person name="Rosling A."/>
        </authorList>
    </citation>
    <scope>NUCLEOTIDE SEQUENCE</scope>
    <source>
        <strain evidence="2">IN212</strain>
    </source>
</reference>
<feature type="non-terminal residue" evidence="2">
    <location>
        <position position="144"/>
    </location>
</feature>
<feature type="region of interest" description="Disordered" evidence="1">
    <location>
        <begin position="30"/>
        <end position="61"/>
    </location>
</feature>
<dbReference type="OrthoDB" id="2457634at2759"/>
<sequence>MNNVIVMRSLDDDETNQAFLEAIHPYHPTMHSYEEPKRKHPGSPNSTYTKPPEHNTFLYSPRGTIQDLGKKVGPMVFYNDSVDDFGLVRITNEELKPTRNIVNTDDDEFEELFIRDVEPLLCIHAHVCKSGTIFESDADDEIGK</sequence>
<organism evidence="2 3">
    <name type="scientific">Racocetra fulgida</name>
    <dbReference type="NCBI Taxonomy" id="60492"/>
    <lineage>
        <taxon>Eukaryota</taxon>
        <taxon>Fungi</taxon>
        <taxon>Fungi incertae sedis</taxon>
        <taxon>Mucoromycota</taxon>
        <taxon>Glomeromycotina</taxon>
        <taxon>Glomeromycetes</taxon>
        <taxon>Diversisporales</taxon>
        <taxon>Gigasporaceae</taxon>
        <taxon>Racocetra</taxon>
    </lineage>
</organism>
<gene>
    <name evidence="2" type="ORF">RFULGI_LOCUS12168</name>
</gene>
<evidence type="ECO:0000256" key="1">
    <source>
        <dbReference type="SAM" id="MobiDB-lite"/>
    </source>
</evidence>
<comment type="caution">
    <text evidence="2">The sequence shown here is derived from an EMBL/GenBank/DDBJ whole genome shotgun (WGS) entry which is preliminary data.</text>
</comment>
<dbReference type="AlphaFoldDB" id="A0A9N9NH02"/>